<dbReference type="InterPro" id="IPR050508">
    <property type="entry name" value="Methyltransf_Superfamily"/>
</dbReference>
<accession>A0A0C1TPP4</accession>
<evidence type="ECO:0000259" key="1">
    <source>
        <dbReference type="Pfam" id="PF08241"/>
    </source>
</evidence>
<dbReference type="RefSeq" id="WP_039642926.1">
    <property type="nucleotide sequence ID" value="NZ_JXBL01000001.1"/>
</dbReference>
<dbReference type="PANTHER" id="PTHR42912">
    <property type="entry name" value="METHYLTRANSFERASE"/>
    <property type="match status" value="1"/>
</dbReference>
<evidence type="ECO:0000313" key="2">
    <source>
        <dbReference type="EMBL" id="KIE41303.1"/>
    </source>
</evidence>
<keyword evidence="2" id="KW-0489">Methyltransferase</keyword>
<dbReference type="EMBL" id="JXBL01000001">
    <property type="protein sequence ID" value="KIE41303.1"/>
    <property type="molecule type" value="Genomic_DNA"/>
</dbReference>
<dbReference type="GO" id="GO:0032259">
    <property type="term" value="P:methylation"/>
    <property type="evidence" value="ECO:0007669"/>
    <property type="project" value="UniProtKB-KW"/>
</dbReference>
<keyword evidence="3" id="KW-1185">Reference proteome</keyword>
<sequence length="240" mass="26770">MTITDDFIAKSKYSDLGRYCVTAFVKSVADGLAPGSSLLDAGAGECAYKGLFRHCDYKAADMAIGDSTWNYDHLDYKAPLDNLPIPDASFDAVLCTQVLEHLQKPLECVKEMHRVLKPGGRLFLTVPMAQDEHQTPHDYFRYTSYGLKYLCTAAGFSEVSVVPMGGMFLRWAYELPRALRMFPKARNSGASGIRLAGVLLYPLRVALGLVIPVCQAMLLFLDRFDTVRNDPWGWELTARK</sequence>
<organism evidence="2 3">
    <name type="scientific">Geobacter soli</name>
    <dbReference type="NCBI Taxonomy" id="1510391"/>
    <lineage>
        <taxon>Bacteria</taxon>
        <taxon>Pseudomonadati</taxon>
        <taxon>Thermodesulfobacteriota</taxon>
        <taxon>Desulfuromonadia</taxon>
        <taxon>Geobacterales</taxon>
        <taxon>Geobacteraceae</taxon>
        <taxon>Geobacter</taxon>
    </lineage>
</organism>
<keyword evidence="2" id="KW-0808">Transferase</keyword>
<protein>
    <submittedName>
        <fullName evidence="2">SAM-dependent methyltransferase</fullName>
    </submittedName>
</protein>
<dbReference type="AlphaFoldDB" id="A0A0C1TPP4"/>
<dbReference type="InterPro" id="IPR013216">
    <property type="entry name" value="Methyltransf_11"/>
</dbReference>
<dbReference type="Proteomes" id="UP000031433">
    <property type="component" value="Unassembled WGS sequence"/>
</dbReference>
<dbReference type="Gene3D" id="3.40.50.150">
    <property type="entry name" value="Vaccinia Virus protein VP39"/>
    <property type="match status" value="1"/>
</dbReference>
<dbReference type="Pfam" id="PF08241">
    <property type="entry name" value="Methyltransf_11"/>
    <property type="match status" value="1"/>
</dbReference>
<dbReference type="CDD" id="cd02440">
    <property type="entry name" value="AdoMet_MTases"/>
    <property type="match status" value="1"/>
</dbReference>
<name>A0A0C1TPP4_9BACT</name>
<feature type="domain" description="Methyltransferase type 11" evidence="1">
    <location>
        <begin position="76"/>
        <end position="124"/>
    </location>
</feature>
<comment type="caution">
    <text evidence="2">The sequence shown here is derived from an EMBL/GenBank/DDBJ whole genome shotgun (WGS) entry which is preliminary data.</text>
</comment>
<dbReference type="InterPro" id="IPR029063">
    <property type="entry name" value="SAM-dependent_MTases_sf"/>
</dbReference>
<reference evidence="2 3" key="1">
    <citation type="submission" date="2015-01" db="EMBL/GenBank/DDBJ databases">
        <title>Genome sequence of the anaerobic bacterium Geobacter soli GSS01, a dissimilatory Fe(III) reducer from soil.</title>
        <authorList>
            <person name="Yang G."/>
            <person name="Zhou S."/>
        </authorList>
    </citation>
    <scope>NUCLEOTIDE SEQUENCE [LARGE SCALE GENOMIC DNA]</scope>
    <source>
        <strain evidence="2 3">GSS01</strain>
    </source>
</reference>
<dbReference type="SUPFAM" id="SSF53335">
    <property type="entry name" value="S-adenosyl-L-methionine-dependent methyltransferases"/>
    <property type="match status" value="1"/>
</dbReference>
<gene>
    <name evidence="2" type="ORF">SE37_00960</name>
</gene>
<dbReference type="GO" id="GO:0008757">
    <property type="term" value="F:S-adenosylmethionine-dependent methyltransferase activity"/>
    <property type="evidence" value="ECO:0007669"/>
    <property type="project" value="InterPro"/>
</dbReference>
<proteinExistence type="predicted"/>
<evidence type="ECO:0000313" key="3">
    <source>
        <dbReference type="Proteomes" id="UP000031433"/>
    </source>
</evidence>
<dbReference type="PANTHER" id="PTHR42912:SF85">
    <property type="entry name" value="METHYLTRANSFERASE TYPE 11"/>
    <property type="match status" value="1"/>
</dbReference>